<dbReference type="PIRSF" id="PIRSF037880">
    <property type="entry name" value="Parkin"/>
    <property type="match status" value="1"/>
</dbReference>
<feature type="domain" description="Ubiquitin-like" evidence="21">
    <location>
        <begin position="30"/>
        <end position="105"/>
    </location>
</feature>
<dbReference type="FunFam" id="1.20.120.1750:FF:000009">
    <property type="entry name" value="E3 ubiquitin-protein ligase parkin"/>
    <property type="match status" value="1"/>
</dbReference>
<dbReference type="InterPro" id="IPR041565">
    <property type="entry name" value="Parkin_Znf-RING"/>
</dbReference>
<dbReference type="InterPro" id="IPR029071">
    <property type="entry name" value="Ubiquitin-like_domsf"/>
</dbReference>
<dbReference type="CDD" id="cd21382">
    <property type="entry name" value="RING0_parkin"/>
    <property type="match status" value="1"/>
</dbReference>
<dbReference type="GO" id="GO:0061630">
    <property type="term" value="F:ubiquitin protein ligase activity"/>
    <property type="evidence" value="ECO:0007669"/>
    <property type="project" value="UniProtKB-EC"/>
</dbReference>
<keyword evidence="8" id="KW-0808">Transferase</keyword>
<dbReference type="Pfam" id="PF17978">
    <property type="entry name" value="zf-RING_14"/>
    <property type="match status" value="1"/>
</dbReference>
<dbReference type="InterPro" id="IPR003977">
    <property type="entry name" value="Parkin"/>
</dbReference>
<keyword evidence="6" id="KW-0963">Cytoplasm</keyword>
<dbReference type="SUPFAM" id="SSF54236">
    <property type="entry name" value="Ubiquitin-like"/>
    <property type="match status" value="1"/>
</dbReference>
<comment type="function">
    <text evidence="19">Functions within a multiprotein E3 ubiquitin ligase complex, catalyzing the covalent attachment of ubiquitin moieties onto substrate proteins.</text>
</comment>
<dbReference type="EC" id="2.3.2.31" evidence="5 19"/>
<dbReference type="Gene3D" id="1.20.120.1750">
    <property type="match status" value="1"/>
</dbReference>
<dbReference type="GO" id="GO:0006950">
    <property type="term" value="P:response to stress"/>
    <property type="evidence" value="ECO:0007669"/>
    <property type="project" value="UniProtKB-ARBA"/>
</dbReference>
<dbReference type="Proteomes" id="UP001431783">
    <property type="component" value="Unassembled WGS sequence"/>
</dbReference>
<evidence type="ECO:0000259" key="22">
    <source>
        <dbReference type="PROSITE" id="PS51873"/>
    </source>
</evidence>
<dbReference type="GO" id="GO:0000151">
    <property type="term" value="C:ubiquitin ligase complex"/>
    <property type="evidence" value="ECO:0007669"/>
    <property type="project" value="UniProtKB-UniRule"/>
</dbReference>
<evidence type="ECO:0000256" key="3">
    <source>
        <dbReference type="ARBA" id="ARBA00004514"/>
    </source>
</evidence>
<keyword evidence="7" id="KW-0597">Phosphoprotein</keyword>
<evidence type="ECO:0000256" key="11">
    <source>
        <dbReference type="ARBA" id="ARBA00022771"/>
    </source>
</evidence>
<evidence type="ECO:0000256" key="2">
    <source>
        <dbReference type="ARBA" id="ARBA00004173"/>
    </source>
</evidence>
<evidence type="ECO:0000256" key="17">
    <source>
        <dbReference type="ARBA" id="ARBA00029442"/>
    </source>
</evidence>
<dbReference type="Gene3D" id="2.20.25.20">
    <property type="match status" value="1"/>
</dbReference>
<dbReference type="PANTHER" id="PTHR11685">
    <property type="entry name" value="RBR FAMILY RING FINGER AND IBR DOMAIN-CONTAINING"/>
    <property type="match status" value="1"/>
</dbReference>
<comment type="similarity">
    <text evidence="17 19">Belongs to the RBR family. Parkin subfamily.</text>
</comment>
<dbReference type="PRINTS" id="PR01475">
    <property type="entry name" value="PARKIN"/>
</dbReference>
<organism evidence="23 24">
    <name type="scientific">Henosepilachna vigintioctopunctata</name>
    <dbReference type="NCBI Taxonomy" id="420089"/>
    <lineage>
        <taxon>Eukaryota</taxon>
        <taxon>Metazoa</taxon>
        <taxon>Ecdysozoa</taxon>
        <taxon>Arthropoda</taxon>
        <taxon>Hexapoda</taxon>
        <taxon>Insecta</taxon>
        <taxon>Pterygota</taxon>
        <taxon>Neoptera</taxon>
        <taxon>Endopterygota</taxon>
        <taxon>Coleoptera</taxon>
        <taxon>Polyphaga</taxon>
        <taxon>Cucujiformia</taxon>
        <taxon>Coccinelloidea</taxon>
        <taxon>Coccinellidae</taxon>
        <taxon>Epilachninae</taxon>
        <taxon>Epilachnini</taxon>
        <taxon>Henosepilachna</taxon>
    </lineage>
</organism>
<evidence type="ECO:0000256" key="7">
    <source>
        <dbReference type="ARBA" id="ARBA00022553"/>
    </source>
</evidence>
<dbReference type="SMART" id="SM00213">
    <property type="entry name" value="UBQ"/>
    <property type="match status" value="1"/>
</dbReference>
<dbReference type="SMART" id="SM00647">
    <property type="entry name" value="IBR"/>
    <property type="match status" value="2"/>
</dbReference>
<dbReference type="InterPro" id="IPR013083">
    <property type="entry name" value="Znf_RING/FYVE/PHD"/>
</dbReference>
<evidence type="ECO:0000256" key="9">
    <source>
        <dbReference type="ARBA" id="ARBA00022723"/>
    </source>
</evidence>
<evidence type="ECO:0000256" key="16">
    <source>
        <dbReference type="ARBA" id="ARBA00023128"/>
    </source>
</evidence>
<dbReference type="InterPro" id="IPR054694">
    <property type="entry name" value="Parkin-like_IBR"/>
</dbReference>
<accession>A0AAW1V980</accession>
<dbReference type="PROSITE" id="PS51873">
    <property type="entry name" value="TRIAD"/>
    <property type="match status" value="1"/>
</dbReference>
<evidence type="ECO:0000313" key="24">
    <source>
        <dbReference type="Proteomes" id="UP001431783"/>
    </source>
</evidence>
<evidence type="ECO:0000313" key="23">
    <source>
        <dbReference type="EMBL" id="KAK9888781.1"/>
    </source>
</evidence>
<evidence type="ECO:0000256" key="13">
    <source>
        <dbReference type="ARBA" id="ARBA00022833"/>
    </source>
</evidence>
<dbReference type="GO" id="GO:0009896">
    <property type="term" value="P:positive regulation of catabolic process"/>
    <property type="evidence" value="ECO:0007669"/>
    <property type="project" value="UniProtKB-ARBA"/>
</dbReference>
<keyword evidence="16 19" id="KW-0496">Mitochondrion</keyword>
<sequence>MNYVILCFKNFIHRMLSLFSFGSKSVTNDLDIFIKTNTGNTISVSLDSSWDIRNVKEIVAPKLGFQPDEVKIIFAGKELKDNITLSECDLGQRSVLHAVTSKKKAKVIPIHDTVIEEEDLGSKPLNETLQDADFYNSRDDKVPLDLSKGKVNFYVYCPTCKSLKSGKLRVRCETCRSGAFTVYEDPQNWDDVLKHKQIPGYCENDLCPSKKSGRNGEFNFAAFFFKCSEHTSLGEEDEAVPLYLIKTNLREVSCLACGDICNPVIVFPCKDGHVTCLDCFRQYCSVRLSERQFWQHPDYGYTLACPTGCPDSFIEEVHHFRLLSDAQYAQYQKFATEEFVLRSGGVLCPQPGCGMGILIDEGCKKVACVNGCGYVFCRDCLQGYHIGACSSNEENIDSASCSYNVDPSKAANARWDEASKVAIKVLTKPCPKCRTPTERDGGCMHMVCTRAGCEFHWCWICQGPWTRECMASHWFD</sequence>
<dbReference type="InterPro" id="IPR041170">
    <property type="entry name" value="Znf-RING_14"/>
</dbReference>
<dbReference type="CDD" id="cd16627">
    <property type="entry name" value="RING-HC_RBR_parkin"/>
    <property type="match status" value="1"/>
</dbReference>
<dbReference type="SUPFAM" id="SSF57850">
    <property type="entry name" value="RING/U-box"/>
    <property type="match status" value="2"/>
</dbReference>
<evidence type="ECO:0000256" key="20">
    <source>
        <dbReference type="PIRSR" id="PIRSR037880-1"/>
    </source>
</evidence>
<feature type="active site" evidence="20">
    <location>
        <position position="443"/>
    </location>
</feature>
<dbReference type="InterPro" id="IPR031127">
    <property type="entry name" value="E3_UB_ligase_RBR"/>
</dbReference>
<evidence type="ECO:0000256" key="4">
    <source>
        <dbReference type="ARBA" id="ARBA00004906"/>
    </source>
</evidence>
<keyword evidence="11" id="KW-0863">Zinc-finger</keyword>
<dbReference type="CDD" id="cd20357">
    <property type="entry name" value="Rcat_RBR_parkin"/>
    <property type="match status" value="1"/>
</dbReference>
<keyword evidence="9 19" id="KW-0479">Metal-binding</keyword>
<dbReference type="GO" id="GO:0000423">
    <property type="term" value="P:mitophagy"/>
    <property type="evidence" value="ECO:0007669"/>
    <property type="project" value="UniProtKB-ARBA"/>
</dbReference>
<dbReference type="InterPro" id="IPR002867">
    <property type="entry name" value="IBR_dom"/>
</dbReference>
<proteinExistence type="inferred from homology"/>
<evidence type="ECO:0000256" key="14">
    <source>
        <dbReference type="ARBA" id="ARBA00022843"/>
    </source>
</evidence>
<comment type="caution">
    <text evidence="23">The sequence shown here is derived from an EMBL/GenBank/DDBJ whole genome shotgun (WGS) entry which is preliminary data.</text>
</comment>
<evidence type="ECO:0000256" key="1">
    <source>
        <dbReference type="ARBA" id="ARBA00001798"/>
    </source>
</evidence>
<keyword evidence="24" id="KW-1185">Reference proteome</keyword>
<keyword evidence="13 19" id="KW-0862">Zinc</keyword>
<dbReference type="GO" id="GO:0022603">
    <property type="term" value="P:regulation of anatomical structure morphogenesis"/>
    <property type="evidence" value="ECO:0007669"/>
    <property type="project" value="UniProtKB-ARBA"/>
</dbReference>
<name>A0AAW1V980_9CUCU</name>
<dbReference type="AlphaFoldDB" id="A0AAW1V980"/>
<dbReference type="GO" id="GO:0016567">
    <property type="term" value="P:protein ubiquitination"/>
    <property type="evidence" value="ECO:0007669"/>
    <property type="project" value="UniProtKB-UniRule"/>
</dbReference>
<dbReference type="InterPro" id="IPR047536">
    <property type="entry name" value="Rcat_RBR_parkin"/>
</dbReference>
<dbReference type="InterPro" id="IPR047535">
    <property type="entry name" value="RING-HC_RBR_parkin"/>
</dbReference>
<evidence type="ECO:0000256" key="10">
    <source>
        <dbReference type="ARBA" id="ARBA00022737"/>
    </source>
</evidence>
<dbReference type="FunFam" id="2.20.25.20:FF:000008">
    <property type="entry name" value="E3 ubiquitin-protein ligase parkin"/>
    <property type="match status" value="1"/>
</dbReference>
<comment type="subunit">
    <text evidence="19">Forms an E3 ubiquitin ligase complex.</text>
</comment>
<evidence type="ECO:0000256" key="8">
    <source>
        <dbReference type="ARBA" id="ARBA00022679"/>
    </source>
</evidence>
<dbReference type="Pfam" id="PF22605">
    <property type="entry name" value="IBR_2"/>
    <property type="match status" value="1"/>
</dbReference>
<evidence type="ECO:0000256" key="15">
    <source>
        <dbReference type="ARBA" id="ARBA00023006"/>
    </source>
</evidence>
<evidence type="ECO:0000256" key="12">
    <source>
        <dbReference type="ARBA" id="ARBA00022786"/>
    </source>
</evidence>
<comment type="subcellular location">
    <subcellularLocation>
        <location evidence="3">Cytoplasm</location>
        <location evidence="3">Cytosol</location>
    </subcellularLocation>
    <subcellularLocation>
        <location evidence="2 19">Mitochondrion</location>
    </subcellularLocation>
</comment>
<dbReference type="Gene3D" id="3.10.20.90">
    <property type="entry name" value="Phosphatidylinositol 3-kinase Catalytic Subunit, Chain A, domain 1"/>
    <property type="match status" value="1"/>
</dbReference>
<dbReference type="PROSITE" id="PS50053">
    <property type="entry name" value="UBIQUITIN_2"/>
    <property type="match status" value="1"/>
</dbReference>
<reference evidence="23 24" key="1">
    <citation type="submission" date="2023-03" db="EMBL/GenBank/DDBJ databases">
        <title>Genome insight into feeding habits of ladybird beetles.</title>
        <authorList>
            <person name="Li H.-S."/>
            <person name="Huang Y.-H."/>
            <person name="Pang H."/>
        </authorList>
    </citation>
    <scope>NUCLEOTIDE SEQUENCE [LARGE SCALE GENOMIC DNA]</scope>
    <source>
        <strain evidence="23">SYSU_2023b</strain>
        <tissue evidence="23">Whole body</tissue>
    </source>
</reference>
<dbReference type="Pfam" id="PF00240">
    <property type="entry name" value="ubiquitin"/>
    <property type="match status" value="1"/>
</dbReference>
<dbReference type="GO" id="GO:0005829">
    <property type="term" value="C:cytosol"/>
    <property type="evidence" value="ECO:0007669"/>
    <property type="project" value="UniProtKB-SubCell"/>
</dbReference>
<gene>
    <name evidence="23" type="ORF">WA026_001006</name>
</gene>
<dbReference type="Gene3D" id="3.30.40.10">
    <property type="entry name" value="Zinc/RING finger domain, C3HC4 (zinc finger)"/>
    <property type="match status" value="1"/>
</dbReference>
<evidence type="ECO:0000256" key="6">
    <source>
        <dbReference type="ARBA" id="ARBA00022490"/>
    </source>
</evidence>
<keyword evidence="10" id="KW-0677">Repeat</keyword>
<dbReference type="GO" id="GO:0008270">
    <property type="term" value="F:zinc ion binding"/>
    <property type="evidence" value="ECO:0007669"/>
    <property type="project" value="UniProtKB-KW"/>
</dbReference>
<dbReference type="Pfam" id="PF17976">
    <property type="entry name" value="zf-RING_12"/>
    <property type="match status" value="1"/>
</dbReference>
<protein>
    <recommendedName>
        <fullName evidence="18 19">E3 ubiquitin-protein ligase parkin</fullName>
        <ecNumber evidence="5 19">2.3.2.31</ecNumber>
    </recommendedName>
</protein>
<evidence type="ECO:0000256" key="5">
    <source>
        <dbReference type="ARBA" id="ARBA00012251"/>
    </source>
</evidence>
<feature type="domain" description="RING-type" evidence="22">
    <location>
        <begin position="250"/>
        <end position="476"/>
    </location>
</feature>
<evidence type="ECO:0000256" key="19">
    <source>
        <dbReference type="PIRNR" id="PIRNR037880"/>
    </source>
</evidence>
<keyword evidence="12 19" id="KW-0833">Ubl conjugation pathway</keyword>
<dbReference type="InterPro" id="IPR047534">
    <property type="entry name" value="BRcat_RBR_parkin"/>
</dbReference>
<comment type="catalytic activity">
    <reaction evidence="1 19">
        <text>[E2 ubiquitin-conjugating enzyme]-S-ubiquitinyl-L-cysteine + [acceptor protein]-L-lysine = [E2 ubiquitin-conjugating enzyme]-L-cysteine + [acceptor protein]-N(6)-ubiquitinyl-L-lysine.</text>
        <dbReference type="EC" id="2.3.2.31"/>
    </reaction>
</comment>
<dbReference type="InterPro" id="IPR044066">
    <property type="entry name" value="TRIAD_supradom"/>
</dbReference>
<evidence type="ECO:0000259" key="21">
    <source>
        <dbReference type="PROSITE" id="PS50053"/>
    </source>
</evidence>
<comment type="pathway">
    <text evidence="4 19">Protein modification; protein ubiquitination.</text>
</comment>
<dbReference type="GO" id="GO:0005739">
    <property type="term" value="C:mitochondrion"/>
    <property type="evidence" value="ECO:0007669"/>
    <property type="project" value="UniProtKB-SubCell"/>
</dbReference>
<evidence type="ECO:0000256" key="18">
    <source>
        <dbReference type="ARBA" id="ARBA00029536"/>
    </source>
</evidence>
<keyword evidence="15 19" id="KW-0072">Autophagy</keyword>
<dbReference type="InterPro" id="IPR000626">
    <property type="entry name" value="Ubiquitin-like_dom"/>
</dbReference>
<dbReference type="EMBL" id="JARQZJ010000121">
    <property type="protein sequence ID" value="KAK9888781.1"/>
    <property type="molecule type" value="Genomic_DNA"/>
</dbReference>
<dbReference type="GO" id="GO:1902532">
    <property type="term" value="P:negative regulation of intracellular signal transduction"/>
    <property type="evidence" value="ECO:0007669"/>
    <property type="project" value="UniProtKB-ARBA"/>
</dbReference>
<keyword evidence="14 19" id="KW-0832">Ubl conjugation</keyword>
<dbReference type="CDD" id="cd20340">
    <property type="entry name" value="BRcat_RBR_parkin"/>
    <property type="match status" value="1"/>
</dbReference>